<dbReference type="Proteomes" id="UP000013909">
    <property type="component" value="Unassembled WGS sequence"/>
</dbReference>
<protein>
    <recommendedName>
        <fullName evidence="3">Lipocalin-like domain-containing protein</fullName>
    </recommendedName>
</protein>
<dbReference type="PROSITE" id="PS51257">
    <property type="entry name" value="PROKAR_LIPOPROTEIN"/>
    <property type="match status" value="1"/>
</dbReference>
<dbReference type="EMBL" id="AQHR01000040">
    <property type="protein sequence ID" value="EON78369.1"/>
    <property type="molecule type" value="Genomic_DNA"/>
</dbReference>
<proteinExistence type="predicted"/>
<dbReference type="AlphaFoldDB" id="R7ZWI7"/>
<accession>R7ZWI7</accession>
<dbReference type="RefSeq" id="WP_010853378.1">
    <property type="nucleotide sequence ID" value="NZ_AQHR01000040.1"/>
</dbReference>
<organism evidence="1 2">
    <name type="scientific">Lunatimonas lonarensis</name>
    <dbReference type="NCBI Taxonomy" id="1232681"/>
    <lineage>
        <taxon>Bacteria</taxon>
        <taxon>Pseudomonadati</taxon>
        <taxon>Bacteroidota</taxon>
        <taxon>Cytophagia</taxon>
        <taxon>Cytophagales</taxon>
        <taxon>Cyclobacteriaceae</taxon>
    </lineage>
</organism>
<reference evidence="1 2" key="1">
    <citation type="submission" date="2013-02" db="EMBL/GenBank/DDBJ databases">
        <title>A novel strain isolated from Lonar lake, Maharashtra, India.</title>
        <authorList>
            <person name="Singh A."/>
        </authorList>
    </citation>
    <scope>NUCLEOTIDE SEQUENCE [LARGE SCALE GENOMIC DNA]</scope>
    <source>
        <strain evidence="1 2">AK24</strain>
    </source>
</reference>
<evidence type="ECO:0000313" key="1">
    <source>
        <dbReference type="EMBL" id="EON78369.1"/>
    </source>
</evidence>
<sequence length="174" mass="19383">MKSNIVKLWLLGAFLLGACQEEDVVPAMSPLIGEWEAAEGQFLALTVDGEEKTKQEFGVEVLKVHETVAERATLEYLQDNFLGPIDGVAPKLVFSGSDQLSATVAGEQLQGIWHLQNEGTVLKLVVPGLYENGFFFNLRKLTMQELQLDWSWDMTFLGDEGELMRVGLVIKLVR</sequence>
<dbReference type="OrthoDB" id="838473at2"/>
<evidence type="ECO:0000313" key="2">
    <source>
        <dbReference type="Proteomes" id="UP000013909"/>
    </source>
</evidence>
<gene>
    <name evidence="1" type="ORF">ADIS_1232</name>
</gene>
<evidence type="ECO:0008006" key="3">
    <source>
        <dbReference type="Google" id="ProtNLM"/>
    </source>
</evidence>
<comment type="caution">
    <text evidence="1">The sequence shown here is derived from an EMBL/GenBank/DDBJ whole genome shotgun (WGS) entry which is preliminary data.</text>
</comment>
<name>R7ZWI7_9BACT</name>
<dbReference type="STRING" id="1232681.ADIS_1232"/>
<keyword evidence="2" id="KW-1185">Reference proteome</keyword>